<dbReference type="GO" id="GO:0019867">
    <property type="term" value="C:outer membrane"/>
    <property type="evidence" value="ECO:0007669"/>
    <property type="project" value="InterPro"/>
</dbReference>
<dbReference type="PANTHER" id="PTHR12815:SF18">
    <property type="entry name" value="SORTING AND ASSEMBLY MACHINERY COMPONENT 50 HOMOLOG"/>
    <property type="match status" value="1"/>
</dbReference>
<keyword evidence="4" id="KW-0472">Membrane</keyword>
<sequence>MCCSSRRPGAALAVAAFLAAATGPVSPLFAQAEPVLDPNSPLDPLPGLGVDWPDLAPQPGEPPPSAQAATTEAGADLDYDVRLEGLDPEETELVTAQFDSLSALKAGEKQDANVAQIDRRAREDADLLAELLQARGYYDAEVEPRVTPEAGRVVVTLAAQPGELYRFARVEVRGLEGAPDQAEALRQAFGIKPQDPVDAAAVNAGTAALRQRIGQGGFPFAKVPDPEVIVDHESKLATLVLNVEPGGAQRYGRIVVPPGSLFSAKHVQRIARFKPGQPYEASDMDDLRRALIATGLASVVTVTPQPGATPDTVDVAVRVEPAPPRTIAGELGYGTGEGARAAISWQHRNLFPPEGALTLRAVAGTREQSAAASFRRSNYHKRDHVLTADVALSHLDQPGYEARTFLLGAGIERQSNIIFQKKWTWSAGVQLLASNERGAINSLTSTARRTYLIGALPGTLAYDGSDSLLDPTRGFRLSGRFSPEVSLQNTVFGYARMQIDGSAYQRVSDRVVLAGRIRLGSIAGASADRIAPSRRFFAGGGGSVRGYGYQAIGPRDADNNPTGGRSLAEFGAEARIRFGNFGIVPFLDGGNIYRAALPDFSGLRYGAGLGVRYHSSFGPIRVDVGTPINPQKGDSRITVFVSLGQAF</sequence>
<feature type="domain" description="POTRA" evidence="8">
    <location>
        <begin position="165"/>
        <end position="246"/>
    </location>
</feature>
<dbReference type="PANTHER" id="PTHR12815">
    <property type="entry name" value="SORTING AND ASSEMBLY MACHINERY SAMM50 PROTEIN FAMILY MEMBER"/>
    <property type="match status" value="1"/>
</dbReference>
<dbReference type="Gene3D" id="2.40.160.50">
    <property type="entry name" value="membrane protein fhac: a member of the omp85/tpsb transporter family"/>
    <property type="match status" value="1"/>
</dbReference>
<comment type="subcellular location">
    <subcellularLocation>
        <location evidence="1">Membrane</location>
    </subcellularLocation>
</comment>
<evidence type="ECO:0000313" key="10">
    <source>
        <dbReference type="Proteomes" id="UP000441389"/>
    </source>
</evidence>
<dbReference type="EMBL" id="WQMS01000008">
    <property type="protein sequence ID" value="MVO77809.1"/>
    <property type="molecule type" value="Genomic_DNA"/>
</dbReference>
<protein>
    <submittedName>
        <fullName evidence="9">BamA/TamA family outer membrane protein</fullName>
    </submittedName>
</protein>
<dbReference type="InterPro" id="IPR039910">
    <property type="entry name" value="D15-like"/>
</dbReference>
<evidence type="ECO:0000256" key="5">
    <source>
        <dbReference type="SAM" id="MobiDB-lite"/>
    </source>
</evidence>
<evidence type="ECO:0000256" key="6">
    <source>
        <dbReference type="SAM" id="SignalP"/>
    </source>
</evidence>
<evidence type="ECO:0000256" key="3">
    <source>
        <dbReference type="ARBA" id="ARBA00022692"/>
    </source>
</evidence>
<comment type="caution">
    <text evidence="9">The sequence shown here is derived from an EMBL/GenBank/DDBJ whole genome shotgun (WGS) entry which is preliminary data.</text>
</comment>
<feature type="region of interest" description="Disordered" evidence="5">
    <location>
        <begin position="39"/>
        <end position="71"/>
    </location>
</feature>
<keyword evidence="10" id="KW-1185">Reference proteome</keyword>
<dbReference type="Pfam" id="PF01103">
    <property type="entry name" value="Omp85"/>
    <property type="match status" value="1"/>
</dbReference>
<dbReference type="Gene3D" id="3.10.20.310">
    <property type="entry name" value="membrane protein fhac"/>
    <property type="match status" value="2"/>
</dbReference>
<evidence type="ECO:0000256" key="1">
    <source>
        <dbReference type="ARBA" id="ARBA00004370"/>
    </source>
</evidence>
<dbReference type="AlphaFoldDB" id="A0A6I4IZW5"/>
<keyword evidence="3" id="KW-0812">Transmembrane</keyword>
<name>A0A6I4IZW5_9SPHN</name>
<evidence type="ECO:0000313" key="9">
    <source>
        <dbReference type="EMBL" id="MVO77809.1"/>
    </source>
</evidence>
<keyword evidence="6" id="KW-0732">Signal</keyword>
<organism evidence="9 10">
    <name type="scientific">Sphingomonas horti</name>
    <dbReference type="NCBI Taxonomy" id="2682842"/>
    <lineage>
        <taxon>Bacteria</taxon>
        <taxon>Pseudomonadati</taxon>
        <taxon>Pseudomonadota</taxon>
        <taxon>Alphaproteobacteria</taxon>
        <taxon>Sphingomonadales</taxon>
        <taxon>Sphingomonadaceae</taxon>
        <taxon>Sphingomonas</taxon>
    </lineage>
</organism>
<dbReference type="InterPro" id="IPR010827">
    <property type="entry name" value="BamA/TamA_POTRA"/>
</dbReference>
<feature type="signal peptide" evidence="6">
    <location>
        <begin position="1"/>
        <end position="32"/>
    </location>
</feature>
<feature type="chain" id="PRO_5026253653" evidence="6">
    <location>
        <begin position="33"/>
        <end position="647"/>
    </location>
</feature>
<evidence type="ECO:0000259" key="8">
    <source>
        <dbReference type="Pfam" id="PF07244"/>
    </source>
</evidence>
<gene>
    <name evidence="9" type="ORF">GON01_07655</name>
</gene>
<reference evidence="9 10" key="1">
    <citation type="submission" date="2019-12" db="EMBL/GenBank/DDBJ databases">
        <authorList>
            <person name="Huq M.A."/>
        </authorList>
    </citation>
    <scope>NUCLEOTIDE SEQUENCE [LARGE SCALE GENOMIC DNA]</scope>
    <source>
        <strain evidence="9 10">MAH-20</strain>
    </source>
</reference>
<dbReference type="Proteomes" id="UP000441389">
    <property type="component" value="Unassembled WGS sequence"/>
</dbReference>
<proteinExistence type="predicted"/>
<dbReference type="Pfam" id="PF07244">
    <property type="entry name" value="POTRA"/>
    <property type="match status" value="2"/>
</dbReference>
<feature type="domain" description="Bacterial surface antigen (D15)" evidence="7">
    <location>
        <begin position="357"/>
        <end position="647"/>
    </location>
</feature>
<evidence type="ECO:0000259" key="7">
    <source>
        <dbReference type="Pfam" id="PF01103"/>
    </source>
</evidence>
<dbReference type="InterPro" id="IPR000184">
    <property type="entry name" value="Bac_surfAg_D15"/>
</dbReference>
<evidence type="ECO:0000256" key="4">
    <source>
        <dbReference type="ARBA" id="ARBA00023136"/>
    </source>
</evidence>
<keyword evidence="2" id="KW-1134">Transmembrane beta strand</keyword>
<evidence type="ECO:0000256" key="2">
    <source>
        <dbReference type="ARBA" id="ARBA00022452"/>
    </source>
</evidence>
<accession>A0A6I4IZW5</accession>
<feature type="domain" description="POTRA" evidence="8">
    <location>
        <begin position="260"/>
        <end position="321"/>
    </location>
</feature>